<dbReference type="Proteomes" id="UP000704712">
    <property type="component" value="Unassembled WGS sequence"/>
</dbReference>
<dbReference type="EMBL" id="JAACNO010002359">
    <property type="protein sequence ID" value="KAF4133608.1"/>
    <property type="molecule type" value="Genomic_DNA"/>
</dbReference>
<feature type="non-terminal residue" evidence="2">
    <location>
        <position position="1"/>
    </location>
</feature>
<dbReference type="AlphaFoldDB" id="A0A8S9U5T9"/>
<feature type="compositionally biased region" description="Basic and acidic residues" evidence="1">
    <location>
        <begin position="298"/>
        <end position="322"/>
    </location>
</feature>
<name>A0A8S9U5T9_PHYIN</name>
<evidence type="ECO:0000256" key="1">
    <source>
        <dbReference type="SAM" id="MobiDB-lite"/>
    </source>
</evidence>
<reference evidence="2" key="1">
    <citation type="submission" date="2020-03" db="EMBL/GenBank/DDBJ databases">
        <title>Hybrid Assembly of Korean Phytophthora infestans isolates.</title>
        <authorList>
            <person name="Prokchorchik M."/>
            <person name="Lee Y."/>
            <person name="Seo J."/>
            <person name="Cho J.-H."/>
            <person name="Park Y.-E."/>
            <person name="Jang D.-C."/>
            <person name="Im J.-S."/>
            <person name="Choi J.-G."/>
            <person name="Park H.-J."/>
            <person name="Lee G.-B."/>
            <person name="Lee Y.-G."/>
            <person name="Hong S.-Y."/>
            <person name="Cho K."/>
            <person name="Sohn K.H."/>
        </authorList>
    </citation>
    <scope>NUCLEOTIDE SEQUENCE</scope>
    <source>
        <strain evidence="2">KR_2_A2</strain>
    </source>
</reference>
<evidence type="ECO:0000313" key="3">
    <source>
        <dbReference type="Proteomes" id="UP000704712"/>
    </source>
</evidence>
<feature type="compositionally biased region" description="Basic residues" evidence="1">
    <location>
        <begin position="332"/>
        <end position="344"/>
    </location>
</feature>
<proteinExistence type="predicted"/>
<protein>
    <recommendedName>
        <fullName evidence="4">DDE-1 domain-containing protein</fullName>
    </recommendedName>
</protein>
<sequence>VGFRALCRGYALGEETEWCSRESSLVVWGVQDKSTSAIEKVASADGQSGRKATLTMDEEEGIDQVIMYRLKPGVCMTHGELSILARQREREREREREAGKARPKFFPSSRCPTRFVDRHRDRLTRIKTQILEVKRFKVSTKEIIHSYHIILQEAMEGLSVTKRGFAYKAALPLVICSKGMRANVVRSNDRENMSAMACVFDKGMTKKNVQRPVLLILIGHFSHISGVELNYAKAQNIKRFVLPSHTKRQERHLNRQSISPESLDAAFLGFQQLLELIPRGALMTRNVILISVFKAEEDRREKSAEKVKKAKERDSKELREKTQAAQEEAAAKKRVSRGKAATKK</sequence>
<comment type="caution">
    <text evidence="2">The sequence shown here is derived from an EMBL/GenBank/DDBJ whole genome shotgun (WGS) entry which is preliminary data.</text>
</comment>
<gene>
    <name evidence="2" type="ORF">GN958_ATG16945</name>
</gene>
<feature type="region of interest" description="Disordered" evidence="1">
    <location>
        <begin position="298"/>
        <end position="344"/>
    </location>
</feature>
<organism evidence="2 3">
    <name type="scientific">Phytophthora infestans</name>
    <name type="common">Potato late blight agent</name>
    <name type="synonym">Botrytis infestans</name>
    <dbReference type="NCBI Taxonomy" id="4787"/>
    <lineage>
        <taxon>Eukaryota</taxon>
        <taxon>Sar</taxon>
        <taxon>Stramenopiles</taxon>
        <taxon>Oomycota</taxon>
        <taxon>Peronosporomycetes</taxon>
        <taxon>Peronosporales</taxon>
        <taxon>Peronosporaceae</taxon>
        <taxon>Phytophthora</taxon>
    </lineage>
</organism>
<evidence type="ECO:0008006" key="4">
    <source>
        <dbReference type="Google" id="ProtNLM"/>
    </source>
</evidence>
<evidence type="ECO:0000313" key="2">
    <source>
        <dbReference type="EMBL" id="KAF4133608.1"/>
    </source>
</evidence>
<accession>A0A8S9U5T9</accession>